<dbReference type="Proteomes" id="UP000011912">
    <property type="component" value="Unassembled WGS sequence"/>
</dbReference>
<comment type="caution">
    <text evidence="6">The sequence shown here is derived from an EMBL/GenBank/DDBJ whole genome shotgun (WGS) entry which is preliminary data.</text>
</comment>
<proteinExistence type="inferred from homology"/>
<dbReference type="PATRIC" id="fig|1227363.6.peg.553"/>
<comment type="similarity">
    <text evidence="1">Belongs to the glycosyltransferase 2 family.</text>
</comment>
<name>M5J751_9LACO</name>
<feature type="transmembrane region" description="Helical" evidence="4">
    <location>
        <begin position="12"/>
        <end position="32"/>
    </location>
</feature>
<feature type="transmembrane region" description="Helical" evidence="4">
    <location>
        <begin position="382"/>
        <end position="404"/>
    </location>
</feature>
<sequence length="445" mass="51825">MVKQTMLQMGFWTAWLVIPALFELIPAAVAWWRNRRTLRRERKTPMPGRMPELTVIMPVYNSADTLFAAIASVANSTYPNELVTVICANNMSTDNSFAVFQEAQSIFPKLRLQWLSTQQGKARALNSAIYNSLGDYVITMDSDGTLEPRALMNMVLNFIAHPDVQAQTGTILSNRNLIAQQPKHRLLHLNEYMEYAITFLAGRTIESQDDEIFTMSGAFSAFRRSALMQSRLYNVDTVGEDTDMTFQIRYYLQGKIRLCPDAVFYVEPVSGWDQLYVQRQRWQRGEIEVIRAFLAQHISLKELWSNFIVRRLIVDHTVNFLKIVWLFAIFILVPFGYSAAMIALSFVAMYLLYLFIGILNWSNVLVYLKFDRDEQRYCRRHGWILLTLPFYNVIVSFFRGIGVINTSFRQASWRTTDMTTERHEVWQVIKGDWHRLWHSKEGKKN</sequence>
<accession>M5J751</accession>
<dbReference type="NCBIfam" id="TIGR03111">
    <property type="entry name" value="glyc2_xrt_Gpos1"/>
    <property type="match status" value="1"/>
</dbReference>
<evidence type="ECO:0000259" key="5">
    <source>
        <dbReference type="Pfam" id="PF00535"/>
    </source>
</evidence>
<keyword evidence="3 6" id="KW-0808">Transferase</keyword>
<evidence type="ECO:0000256" key="4">
    <source>
        <dbReference type="SAM" id="Phobius"/>
    </source>
</evidence>
<feature type="transmembrane region" description="Helical" evidence="4">
    <location>
        <begin position="350"/>
        <end position="370"/>
    </location>
</feature>
<dbReference type="SUPFAM" id="SSF53448">
    <property type="entry name" value="Nucleotide-diphospho-sugar transferases"/>
    <property type="match status" value="1"/>
</dbReference>
<evidence type="ECO:0000256" key="2">
    <source>
        <dbReference type="ARBA" id="ARBA00022676"/>
    </source>
</evidence>
<dbReference type="InterPro" id="IPR029044">
    <property type="entry name" value="Nucleotide-diphossugar_trans"/>
</dbReference>
<reference evidence="6 7" key="1">
    <citation type="journal article" date="2013" name="Genome Announc.">
        <title>Genome Sequence of Lactobacillus saerimneri 30a (Formerly Lactobacillus sp. Strain 30a), a Reference Lactic Acid Bacterium Strain Producing Biogenic Amines.</title>
        <authorList>
            <person name="Romano A."/>
            <person name="Trip H."/>
            <person name="Campbell-Sills H."/>
            <person name="Bouchez O."/>
            <person name="Sherman D."/>
            <person name="Lolkema J.S."/>
            <person name="Lucas P.M."/>
        </authorList>
    </citation>
    <scope>NUCLEOTIDE SEQUENCE [LARGE SCALE GENOMIC DNA]</scope>
    <source>
        <strain evidence="6 7">30a</strain>
    </source>
</reference>
<evidence type="ECO:0000313" key="6">
    <source>
        <dbReference type="EMBL" id="EKW99327.1"/>
    </source>
</evidence>
<keyword evidence="4" id="KW-1133">Transmembrane helix</keyword>
<organism evidence="6 7">
    <name type="scientific">Ligilactobacillus saerimneri 30a</name>
    <dbReference type="NCBI Taxonomy" id="1227363"/>
    <lineage>
        <taxon>Bacteria</taxon>
        <taxon>Bacillati</taxon>
        <taxon>Bacillota</taxon>
        <taxon>Bacilli</taxon>
        <taxon>Lactobacillales</taxon>
        <taxon>Lactobacillaceae</taxon>
        <taxon>Ligilactobacillus</taxon>
    </lineage>
</organism>
<dbReference type="Pfam" id="PF00535">
    <property type="entry name" value="Glycos_transf_2"/>
    <property type="match status" value="1"/>
</dbReference>
<dbReference type="InterPro" id="IPR017542">
    <property type="entry name" value="XrtG-assoc_glycosyltfrase"/>
</dbReference>
<feature type="transmembrane region" description="Helical" evidence="4">
    <location>
        <begin position="320"/>
        <end position="344"/>
    </location>
</feature>
<evidence type="ECO:0000256" key="1">
    <source>
        <dbReference type="ARBA" id="ARBA00006739"/>
    </source>
</evidence>
<dbReference type="Gene3D" id="3.90.550.10">
    <property type="entry name" value="Spore Coat Polysaccharide Biosynthesis Protein SpsA, Chain A"/>
    <property type="match status" value="1"/>
</dbReference>
<dbReference type="GO" id="GO:0016757">
    <property type="term" value="F:glycosyltransferase activity"/>
    <property type="evidence" value="ECO:0007669"/>
    <property type="project" value="UniProtKB-KW"/>
</dbReference>
<keyword evidence="4" id="KW-0812">Transmembrane</keyword>
<evidence type="ECO:0000256" key="3">
    <source>
        <dbReference type="ARBA" id="ARBA00022679"/>
    </source>
</evidence>
<dbReference type="PANTHER" id="PTHR43630">
    <property type="entry name" value="POLY-BETA-1,6-N-ACETYL-D-GLUCOSAMINE SYNTHASE"/>
    <property type="match status" value="1"/>
</dbReference>
<dbReference type="InterPro" id="IPR001173">
    <property type="entry name" value="Glyco_trans_2-like"/>
</dbReference>
<protein>
    <submittedName>
        <fullName evidence="6">Glycosyltransferase</fullName>
    </submittedName>
</protein>
<keyword evidence="7" id="KW-1185">Reference proteome</keyword>
<keyword evidence="4" id="KW-0472">Membrane</keyword>
<gene>
    <name evidence="6" type="ORF">D271_02839</name>
</gene>
<dbReference type="AlphaFoldDB" id="M5J751"/>
<keyword evidence="2" id="KW-0328">Glycosyltransferase</keyword>
<dbReference type="CDD" id="cd06423">
    <property type="entry name" value="CESA_like"/>
    <property type="match status" value="1"/>
</dbReference>
<dbReference type="STRING" id="1227363.D271_02839"/>
<feature type="domain" description="Glycosyltransferase 2-like" evidence="5">
    <location>
        <begin position="54"/>
        <end position="228"/>
    </location>
</feature>
<dbReference type="PANTHER" id="PTHR43630:SF1">
    <property type="entry name" value="POLY-BETA-1,6-N-ACETYL-D-GLUCOSAMINE SYNTHASE"/>
    <property type="match status" value="1"/>
</dbReference>
<dbReference type="RefSeq" id="WP_009552649.1">
    <property type="nucleotide sequence ID" value="NZ_ANAG01000008.1"/>
</dbReference>
<evidence type="ECO:0000313" key="7">
    <source>
        <dbReference type="Proteomes" id="UP000011912"/>
    </source>
</evidence>
<dbReference type="EMBL" id="ANAG01000008">
    <property type="protein sequence ID" value="EKW99327.1"/>
    <property type="molecule type" value="Genomic_DNA"/>
</dbReference>